<comment type="subunit">
    <text evidence="3">Forms a complex with KhpB.</text>
</comment>
<comment type="subcellular location">
    <subcellularLocation>
        <location evidence="3">Cytoplasm</location>
    </subcellularLocation>
</comment>
<dbReference type="InterPro" id="IPR020627">
    <property type="entry name" value="KhpA"/>
</dbReference>
<protein>
    <recommendedName>
        <fullName evidence="3">RNA-binding protein KhpA</fullName>
    </recommendedName>
    <alternativeName>
        <fullName evidence="3">KH-domain protein A</fullName>
    </alternativeName>
</protein>
<evidence type="ECO:0000256" key="3">
    <source>
        <dbReference type="HAMAP-Rule" id="MF_00088"/>
    </source>
</evidence>
<dbReference type="GO" id="GO:0008360">
    <property type="term" value="P:regulation of cell shape"/>
    <property type="evidence" value="ECO:0007669"/>
    <property type="project" value="UniProtKB-KW"/>
</dbReference>
<keyword evidence="6" id="KW-1185">Reference proteome</keyword>
<keyword evidence="1 3" id="KW-0963">Cytoplasm</keyword>
<keyword evidence="3" id="KW-0143">Chaperone</keyword>
<dbReference type="Gene3D" id="3.30.300.20">
    <property type="match status" value="1"/>
</dbReference>
<reference evidence="5" key="2">
    <citation type="journal article" date="2019" name="PLoS Negl. Trop. Dis.">
        <title>Revisiting the worldwide diversity of Leptospira species in the environment.</title>
        <authorList>
            <person name="Vincent A.T."/>
            <person name="Schiettekatte O."/>
            <person name="Bourhy P."/>
            <person name="Veyrier F.J."/>
            <person name="Picardeau M."/>
        </authorList>
    </citation>
    <scope>NUCLEOTIDE SEQUENCE</scope>
    <source>
        <strain evidence="5">201702449</strain>
    </source>
</reference>
<comment type="caution">
    <text evidence="4">The sequence shown here is derived from an EMBL/GenBank/DDBJ whole genome shotgun (WGS) entry which is preliminary data.</text>
</comment>
<dbReference type="GO" id="GO:0009252">
    <property type="term" value="P:peptidoglycan biosynthetic process"/>
    <property type="evidence" value="ECO:0007669"/>
    <property type="project" value="UniProtKB-UniRule"/>
</dbReference>
<comment type="similarity">
    <text evidence="3">Belongs to the KhpA RNA-binding protein family.</text>
</comment>
<comment type="function">
    <text evidence="3">A probable RNA chaperone. Forms a complex with KhpB which binds to cellular RNA and controls its expression. Plays a role in peptidoglycan (PG) homeostasis and cell length regulation.</text>
</comment>
<keyword evidence="2 3" id="KW-0694">RNA-binding</keyword>
<sequence>MDSLVRYIVTSLVDQPDQVAVNQVPGEEETVIELRVAPKDLGKVIGKNGRIAKSLRTVLQAAGTKQGKNYTLEIVD</sequence>
<dbReference type="GeneID" id="93341317"/>
<dbReference type="GO" id="GO:0005737">
    <property type="term" value="C:cytoplasm"/>
    <property type="evidence" value="ECO:0007669"/>
    <property type="project" value="UniProtKB-SubCell"/>
</dbReference>
<dbReference type="AlphaFoldDB" id="A0A2N0AUD9"/>
<dbReference type="PANTHER" id="PTHR34654">
    <property type="entry name" value="UPF0109 PROTEIN SCO5592"/>
    <property type="match status" value="1"/>
</dbReference>
<evidence type="ECO:0000256" key="1">
    <source>
        <dbReference type="ARBA" id="ARBA00022490"/>
    </source>
</evidence>
<dbReference type="PANTHER" id="PTHR34654:SF1">
    <property type="entry name" value="RNA-BINDING PROTEIN KHPA"/>
    <property type="match status" value="1"/>
</dbReference>
<dbReference type="GO" id="GO:0003723">
    <property type="term" value="F:RNA binding"/>
    <property type="evidence" value="ECO:0007669"/>
    <property type="project" value="UniProtKB-UniRule"/>
</dbReference>
<evidence type="ECO:0000313" key="4">
    <source>
        <dbReference type="EMBL" id="MCW7515617.1"/>
    </source>
</evidence>
<evidence type="ECO:0000256" key="2">
    <source>
        <dbReference type="ARBA" id="ARBA00022884"/>
    </source>
</evidence>
<dbReference type="Proteomes" id="UP001209694">
    <property type="component" value="Unassembled WGS sequence"/>
</dbReference>
<dbReference type="HAMAP" id="MF_00088">
    <property type="entry name" value="KhpA"/>
    <property type="match status" value="1"/>
</dbReference>
<dbReference type="CDD" id="cd22533">
    <property type="entry name" value="KH-II_YlqC-like"/>
    <property type="match status" value="1"/>
</dbReference>
<dbReference type="EMBL" id="RQGI01000059">
    <property type="protein sequence ID" value="TGL66986.1"/>
    <property type="molecule type" value="Genomic_DNA"/>
</dbReference>
<dbReference type="Proteomes" id="UP000297352">
    <property type="component" value="Unassembled WGS sequence"/>
</dbReference>
<dbReference type="InterPro" id="IPR009019">
    <property type="entry name" value="KH_sf_prok-type"/>
</dbReference>
<dbReference type="InterPro" id="IPR015946">
    <property type="entry name" value="KH_dom-like_a/b"/>
</dbReference>
<evidence type="ECO:0000313" key="5">
    <source>
        <dbReference type="EMBL" id="TGL66986.1"/>
    </source>
</evidence>
<organism evidence="4 7">
    <name type="scientific">Leptospira levettii</name>
    <dbReference type="NCBI Taxonomy" id="2023178"/>
    <lineage>
        <taxon>Bacteria</taxon>
        <taxon>Pseudomonadati</taxon>
        <taxon>Spirochaetota</taxon>
        <taxon>Spirochaetia</taxon>
        <taxon>Leptospirales</taxon>
        <taxon>Leptospiraceae</taxon>
        <taxon>Leptospira</taxon>
    </lineage>
</organism>
<dbReference type="RefSeq" id="WP_012388646.1">
    <property type="nucleotide sequence ID" value="NZ_JAIZBN010000001.1"/>
</dbReference>
<reference evidence="5" key="1">
    <citation type="submission" date="2018-10" db="EMBL/GenBank/DDBJ databases">
        <authorList>
            <person name="Vincent A.T."/>
            <person name="Schiettekatte O."/>
            <person name="Bourhy P."/>
            <person name="Veyrier F.J."/>
            <person name="Picardeau M."/>
        </authorList>
    </citation>
    <scope>NUCLEOTIDE SEQUENCE</scope>
    <source>
        <strain evidence="5">201702449</strain>
    </source>
</reference>
<proteinExistence type="inferred from homology"/>
<name>A0A2N0AUD9_9LEPT</name>
<reference evidence="4" key="3">
    <citation type="submission" date="2022-06" db="EMBL/GenBank/DDBJ databases">
        <title>Leptospira isolates from biofilms formed at urban environments.</title>
        <authorList>
            <person name="Ribeiro P.S."/>
            <person name="Sousa T."/>
            <person name="Carvalho N."/>
            <person name="Aburjaile F."/>
            <person name="Neves F."/>
            <person name="Oliveira D."/>
            <person name="Blanco L."/>
            <person name="Lima J."/>
            <person name="Costa F."/>
            <person name="Brenig B."/>
            <person name="Soares S."/>
            <person name="Ramos R."/>
            <person name="Goes-Neto A."/>
            <person name="Matiuzzi M."/>
            <person name="Azevedo V."/>
            <person name="Ristow P."/>
        </authorList>
    </citation>
    <scope>NUCLEOTIDE SEQUENCE</scope>
    <source>
        <strain evidence="4">VSF7</strain>
    </source>
</reference>
<dbReference type="GO" id="GO:0071555">
    <property type="term" value="P:cell wall organization"/>
    <property type="evidence" value="ECO:0007669"/>
    <property type="project" value="UniProtKB-KW"/>
</dbReference>
<keyword evidence="3" id="KW-0961">Cell wall biogenesis/degradation</keyword>
<gene>
    <name evidence="3" type="primary">khpA</name>
    <name evidence="5" type="ORF">EHQ60_16295</name>
    <name evidence="4" type="ORF">ND810_10670</name>
</gene>
<dbReference type="SUPFAM" id="SSF54814">
    <property type="entry name" value="Prokaryotic type KH domain (KH-domain type II)"/>
    <property type="match status" value="1"/>
</dbReference>
<dbReference type="PROSITE" id="PS50084">
    <property type="entry name" value="KH_TYPE_1"/>
    <property type="match status" value="1"/>
</dbReference>
<dbReference type="Pfam" id="PF13083">
    <property type="entry name" value="KH_KhpA-B"/>
    <property type="match status" value="1"/>
</dbReference>
<evidence type="ECO:0000313" key="7">
    <source>
        <dbReference type="Proteomes" id="UP001209694"/>
    </source>
</evidence>
<evidence type="ECO:0000313" key="6">
    <source>
        <dbReference type="Proteomes" id="UP000297352"/>
    </source>
</evidence>
<dbReference type="EMBL" id="JAMQQD010000003">
    <property type="protein sequence ID" value="MCW7515617.1"/>
    <property type="molecule type" value="Genomic_DNA"/>
</dbReference>
<accession>A0A2N0AUD9</accession>
<keyword evidence="3" id="KW-0133">Cell shape</keyword>